<dbReference type="InterPro" id="IPR036061">
    <property type="entry name" value="CheW-like_dom_sf"/>
</dbReference>
<evidence type="ECO:0000313" key="3">
    <source>
        <dbReference type="Proteomes" id="UP000237684"/>
    </source>
</evidence>
<dbReference type="AlphaFoldDB" id="A0A2S8STT5"/>
<dbReference type="SUPFAM" id="SSF50341">
    <property type="entry name" value="CheW-like"/>
    <property type="match status" value="1"/>
</dbReference>
<gene>
    <name evidence="2" type="ORF">B1R32_10659</name>
</gene>
<reference evidence="2 3" key="1">
    <citation type="journal article" date="2018" name="Syst. Appl. Microbiol.">
        <title>Abditibacterium utsteinense sp. nov., the first cultivated member of candidate phylum FBP, isolated from ice-free Antarctic soil samples.</title>
        <authorList>
            <person name="Tahon G."/>
            <person name="Tytgat B."/>
            <person name="Lebbe L."/>
            <person name="Carlier A."/>
            <person name="Willems A."/>
        </authorList>
    </citation>
    <scope>NUCLEOTIDE SEQUENCE [LARGE SCALE GENOMIC DNA]</scope>
    <source>
        <strain evidence="2 3">LMG 29911</strain>
    </source>
</reference>
<comment type="caution">
    <text evidence="2">The sequence shown here is derived from an EMBL/GenBank/DDBJ whole genome shotgun (WGS) entry which is preliminary data.</text>
</comment>
<evidence type="ECO:0000259" key="1">
    <source>
        <dbReference type="Pfam" id="PF01584"/>
    </source>
</evidence>
<dbReference type="InParanoid" id="A0A2S8STT5"/>
<dbReference type="EMBL" id="NIGF01000006">
    <property type="protein sequence ID" value="PQV64215.1"/>
    <property type="molecule type" value="Genomic_DNA"/>
</dbReference>
<organism evidence="2 3">
    <name type="scientific">Abditibacterium utsteinense</name>
    <dbReference type="NCBI Taxonomy" id="1960156"/>
    <lineage>
        <taxon>Bacteria</taxon>
        <taxon>Pseudomonadati</taxon>
        <taxon>Abditibacteriota</taxon>
        <taxon>Abditibacteriia</taxon>
        <taxon>Abditibacteriales</taxon>
        <taxon>Abditibacteriaceae</taxon>
        <taxon>Abditibacterium</taxon>
    </lineage>
</organism>
<dbReference type="RefSeq" id="WP_105483355.1">
    <property type="nucleotide sequence ID" value="NZ_NIGF01000006.1"/>
</dbReference>
<feature type="domain" description="CheW-like" evidence="1">
    <location>
        <begin position="23"/>
        <end position="90"/>
    </location>
</feature>
<protein>
    <submittedName>
        <fullName evidence="2">CheW-like domain-containing protein</fullName>
    </submittedName>
</protein>
<dbReference type="Gene3D" id="2.30.30.40">
    <property type="entry name" value="SH3 Domains"/>
    <property type="match status" value="1"/>
</dbReference>
<proteinExistence type="predicted"/>
<dbReference type="GO" id="GO:0007165">
    <property type="term" value="P:signal transduction"/>
    <property type="evidence" value="ECO:0007669"/>
    <property type="project" value="InterPro"/>
</dbReference>
<name>A0A2S8STT5_9BACT</name>
<dbReference type="Proteomes" id="UP000237684">
    <property type="component" value="Unassembled WGS sequence"/>
</dbReference>
<evidence type="ECO:0000313" key="2">
    <source>
        <dbReference type="EMBL" id="PQV64215.1"/>
    </source>
</evidence>
<sequence>MSTSNLTFLAARDDLRPQKTVAALTFGASGQWLALPLRQIERVIAAVALSAWPDAPRGIAGVIDVAGRMVAVLRVSNLLPATPALSAGEKTDSSAFITRSELQRDFQQPRLDDHFLLVNCTCDAHDASPSDALLVALWAEQLGEVVSLGTESRRGAPWSGWQPMALPQGLVLLGDSATLLSDEQRHFARAMAGHSFVPEPHP</sequence>
<dbReference type="GO" id="GO:0006935">
    <property type="term" value="P:chemotaxis"/>
    <property type="evidence" value="ECO:0007669"/>
    <property type="project" value="InterPro"/>
</dbReference>
<dbReference type="Gene3D" id="2.40.50.180">
    <property type="entry name" value="CheA-289, Domain 4"/>
    <property type="match status" value="1"/>
</dbReference>
<keyword evidence="3" id="KW-1185">Reference proteome</keyword>
<dbReference type="InterPro" id="IPR002545">
    <property type="entry name" value="CheW-lke_dom"/>
</dbReference>
<dbReference type="Pfam" id="PF01584">
    <property type="entry name" value="CheW"/>
    <property type="match status" value="1"/>
</dbReference>
<accession>A0A2S8STT5</accession>